<protein>
    <recommendedName>
        <fullName evidence="1">DUF985 domain-containing protein</fullName>
    </recommendedName>
</protein>
<reference evidence="2 3" key="1">
    <citation type="submission" date="2021-12" db="EMBL/GenBank/DDBJ databases">
        <title>Genome sequencing of bacteria with rrn-lacking chromosome and rrn-plasmid.</title>
        <authorList>
            <person name="Anda M."/>
            <person name="Iwasaki W."/>
        </authorList>
    </citation>
    <scope>NUCLEOTIDE SEQUENCE [LARGE SCALE GENOMIC DNA]</scope>
    <source>
        <strain evidence="2 3">NBRC 101262</strain>
        <plasmid evidence="2 3">pPP1</plasmid>
    </source>
</reference>
<dbReference type="Proteomes" id="UP001354989">
    <property type="component" value="Plasmid pPP1"/>
</dbReference>
<keyword evidence="2" id="KW-0614">Plasmid</keyword>
<dbReference type="InterPro" id="IPR014710">
    <property type="entry name" value="RmlC-like_jellyroll"/>
</dbReference>
<sequence>MNSKTLIEQLELAPHPEGGYYKEIFRSDIPISNGLGQKKVASTAIYYLLESTDFSTFHRITSDEGWHFYQGNSCLIVHEIQEDGTYIAHRLSNDLERGQFFSMINAGSWFAANLEEQESGNFALVGCTVAPGFEFEDFEIADARTLSKKYPQHQALIQQLSR</sequence>
<name>A0ABM7VIT6_9BACT</name>
<dbReference type="SUPFAM" id="SSF51182">
    <property type="entry name" value="RmlC-like cupins"/>
    <property type="match status" value="1"/>
</dbReference>
<evidence type="ECO:0000259" key="1">
    <source>
        <dbReference type="Pfam" id="PF06172"/>
    </source>
</evidence>
<accession>A0ABM7VIT6</accession>
<dbReference type="InterPro" id="IPR011051">
    <property type="entry name" value="RmlC_Cupin_sf"/>
</dbReference>
<proteinExistence type="predicted"/>
<dbReference type="Gene3D" id="2.60.120.10">
    <property type="entry name" value="Jelly Rolls"/>
    <property type="match status" value="1"/>
</dbReference>
<keyword evidence="3" id="KW-1185">Reference proteome</keyword>
<evidence type="ECO:0000313" key="2">
    <source>
        <dbReference type="EMBL" id="BDD00900.1"/>
    </source>
</evidence>
<dbReference type="PANTHER" id="PTHR33387">
    <property type="entry name" value="RMLC-LIKE JELLY ROLL FOLD PROTEIN"/>
    <property type="match status" value="1"/>
</dbReference>
<evidence type="ECO:0000313" key="3">
    <source>
        <dbReference type="Proteomes" id="UP001354989"/>
    </source>
</evidence>
<dbReference type="PANTHER" id="PTHR33387:SF3">
    <property type="entry name" value="DUF985 DOMAIN-CONTAINING PROTEIN"/>
    <property type="match status" value="1"/>
</dbReference>
<geneLocation type="plasmid" evidence="2 3">
    <name>pPP1</name>
</geneLocation>
<gene>
    <name evidence="2" type="ORF">PEPS_31800</name>
</gene>
<dbReference type="CDD" id="cd06121">
    <property type="entry name" value="cupin_YML079wp"/>
    <property type="match status" value="1"/>
</dbReference>
<dbReference type="RefSeq" id="WP_338398139.1">
    <property type="nucleotide sequence ID" value="NZ_AP025293.1"/>
</dbReference>
<feature type="domain" description="DUF985" evidence="1">
    <location>
        <begin position="5"/>
        <end position="141"/>
    </location>
</feature>
<dbReference type="Pfam" id="PF06172">
    <property type="entry name" value="Cupin_5"/>
    <property type="match status" value="1"/>
</dbReference>
<dbReference type="EMBL" id="AP025293">
    <property type="protein sequence ID" value="BDD00900.1"/>
    <property type="molecule type" value="Genomic_DNA"/>
</dbReference>
<dbReference type="InterPro" id="IPR039935">
    <property type="entry name" value="YML079W-like"/>
</dbReference>
<dbReference type="InterPro" id="IPR009327">
    <property type="entry name" value="Cupin_DUF985"/>
</dbReference>
<organism evidence="2 3">
    <name type="scientific">Persicobacter psychrovividus</name>
    <dbReference type="NCBI Taxonomy" id="387638"/>
    <lineage>
        <taxon>Bacteria</taxon>
        <taxon>Pseudomonadati</taxon>
        <taxon>Bacteroidota</taxon>
        <taxon>Cytophagia</taxon>
        <taxon>Cytophagales</taxon>
        <taxon>Persicobacteraceae</taxon>
        <taxon>Persicobacter</taxon>
    </lineage>
</organism>